<evidence type="ECO:0000313" key="2">
    <source>
        <dbReference type="Proteomes" id="UP000821865"/>
    </source>
</evidence>
<evidence type="ECO:0000313" key="1">
    <source>
        <dbReference type="EMBL" id="KAH7960380.1"/>
    </source>
</evidence>
<dbReference type="EMBL" id="CM023472">
    <property type="protein sequence ID" value="KAH7960380.1"/>
    <property type="molecule type" value="Genomic_DNA"/>
</dbReference>
<keyword evidence="2" id="KW-1185">Reference proteome</keyword>
<protein>
    <submittedName>
        <fullName evidence="1">Uncharacterized protein</fullName>
    </submittedName>
</protein>
<gene>
    <name evidence="1" type="ORF">HPB49_019078</name>
</gene>
<name>A0ACB8D7S4_DERSI</name>
<proteinExistence type="predicted"/>
<sequence length="95" mass="10700">MNCENCVALCTKPVTNQPLLTFTRSQDRGGLLYPSYQLLFVLDTLRTFAEQALKEHHALEKPLTSLVERAVPALCGSNLLKCKDSDEPHRLKLMD</sequence>
<accession>A0ACB8D7S4</accession>
<reference evidence="1" key="1">
    <citation type="submission" date="2020-05" db="EMBL/GenBank/DDBJ databases">
        <title>Large-scale comparative analyses of tick genomes elucidate their genetic diversity and vector capacities.</title>
        <authorList>
            <person name="Jia N."/>
            <person name="Wang J."/>
            <person name="Shi W."/>
            <person name="Du L."/>
            <person name="Sun Y."/>
            <person name="Zhan W."/>
            <person name="Jiang J."/>
            <person name="Wang Q."/>
            <person name="Zhang B."/>
            <person name="Ji P."/>
            <person name="Sakyi L.B."/>
            <person name="Cui X."/>
            <person name="Yuan T."/>
            <person name="Jiang B."/>
            <person name="Yang W."/>
            <person name="Lam T.T.-Y."/>
            <person name="Chang Q."/>
            <person name="Ding S."/>
            <person name="Wang X."/>
            <person name="Zhu J."/>
            <person name="Ruan X."/>
            <person name="Zhao L."/>
            <person name="Wei J."/>
            <person name="Que T."/>
            <person name="Du C."/>
            <person name="Cheng J."/>
            <person name="Dai P."/>
            <person name="Han X."/>
            <person name="Huang E."/>
            <person name="Gao Y."/>
            <person name="Liu J."/>
            <person name="Shao H."/>
            <person name="Ye R."/>
            <person name="Li L."/>
            <person name="Wei W."/>
            <person name="Wang X."/>
            <person name="Wang C."/>
            <person name="Yang T."/>
            <person name="Huo Q."/>
            <person name="Li W."/>
            <person name="Guo W."/>
            <person name="Chen H."/>
            <person name="Zhou L."/>
            <person name="Ni X."/>
            <person name="Tian J."/>
            <person name="Zhou Y."/>
            <person name="Sheng Y."/>
            <person name="Liu T."/>
            <person name="Pan Y."/>
            <person name="Xia L."/>
            <person name="Li J."/>
            <person name="Zhao F."/>
            <person name="Cao W."/>
        </authorList>
    </citation>
    <scope>NUCLEOTIDE SEQUENCE</scope>
    <source>
        <strain evidence="1">Dsil-2018</strain>
    </source>
</reference>
<comment type="caution">
    <text evidence="1">The sequence shown here is derived from an EMBL/GenBank/DDBJ whole genome shotgun (WGS) entry which is preliminary data.</text>
</comment>
<organism evidence="1 2">
    <name type="scientific">Dermacentor silvarum</name>
    <name type="common">Tick</name>
    <dbReference type="NCBI Taxonomy" id="543639"/>
    <lineage>
        <taxon>Eukaryota</taxon>
        <taxon>Metazoa</taxon>
        <taxon>Ecdysozoa</taxon>
        <taxon>Arthropoda</taxon>
        <taxon>Chelicerata</taxon>
        <taxon>Arachnida</taxon>
        <taxon>Acari</taxon>
        <taxon>Parasitiformes</taxon>
        <taxon>Ixodida</taxon>
        <taxon>Ixodoidea</taxon>
        <taxon>Ixodidae</taxon>
        <taxon>Rhipicephalinae</taxon>
        <taxon>Dermacentor</taxon>
    </lineage>
</organism>
<dbReference type="Proteomes" id="UP000821865">
    <property type="component" value="Chromosome 3"/>
</dbReference>